<feature type="compositionally biased region" description="Low complexity" evidence="1">
    <location>
        <begin position="342"/>
        <end position="363"/>
    </location>
</feature>
<evidence type="ECO:0000256" key="1">
    <source>
        <dbReference type="SAM" id="MobiDB-lite"/>
    </source>
</evidence>
<gene>
    <name evidence="3" type="ORF">C8E87_3055</name>
</gene>
<name>A0A4R6JS13_9ACTN</name>
<dbReference type="AlphaFoldDB" id="A0A4R6JS13"/>
<feature type="compositionally biased region" description="Pro residues" evidence="1">
    <location>
        <begin position="328"/>
        <end position="341"/>
    </location>
</feature>
<evidence type="ECO:0000256" key="2">
    <source>
        <dbReference type="SAM" id="Phobius"/>
    </source>
</evidence>
<feature type="region of interest" description="Disordered" evidence="1">
    <location>
        <begin position="242"/>
        <end position="502"/>
    </location>
</feature>
<reference evidence="3 4" key="1">
    <citation type="submission" date="2019-03" db="EMBL/GenBank/DDBJ databases">
        <title>Sequencing the genomes of 1000 actinobacteria strains.</title>
        <authorList>
            <person name="Klenk H.-P."/>
        </authorList>
    </citation>
    <scope>NUCLEOTIDE SEQUENCE [LARGE SCALE GENOMIC DNA]</scope>
    <source>
        <strain evidence="3 4">DSM 43805</strain>
    </source>
</reference>
<evidence type="ECO:0000313" key="4">
    <source>
        <dbReference type="Proteomes" id="UP000294901"/>
    </source>
</evidence>
<feature type="region of interest" description="Disordered" evidence="1">
    <location>
        <begin position="1"/>
        <end position="20"/>
    </location>
</feature>
<feature type="transmembrane region" description="Helical" evidence="2">
    <location>
        <begin position="26"/>
        <end position="51"/>
    </location>
</feature>
<dbReference type="RefSeq" id="WP_133873709.1">
    <property type="nucleotide sequence ID" value="NZ_BOMD01000105.1"/>
</dbReference>
<organism evidence="3 4">
    <name type="scientific">Paractinoplanes brasiliensis</name>
    <dbReference type="NCBI Taxonomy" id="52695"/>
    <lineage>
        <taxon>Bacteria</taxon>
        <taxon>Bacillati</taxon>
        <taxon>Actinomycetota</taxon>
        <taxon>Actinomycetes</taxon>
        <taxon>Micromonosporales</taxon>
        <taxon>Micromonosporaceae</taxon>
        <taxon>Paractinoplanes</taxon>
    </lineage>
</organism>
<evidence type="ECO:0000313" key="3">
    <source>
        <dbReference type="EMBL" id="TDO39370.1"/>
    </source>
</evidence>
<sequence>MSYPAVQPPPAATVPPPSPAGRPPTVAFAAALLWLMAGVGLVYAIATLAIVPGTVDRFRDVTGNPQAFQRFGDNSDPEYYVAVVWLGAAVALALAVIAFALFVVVGLSLRRGSNTARITTLVVCVLGILGGGAAVLTLAAQQSGDADPSSLGSQLSDAYPGGWIGTNAALAVAQILGYTLVGILVLTAPRAFFRRPATPAFGASLPAFGPGRPVGYPAAPAGYPAAASGGYPAGHPGAGSVGHLPPVFPPGAPASAMPGGAQPMWDPAGPQHPWDPQPASGHPGAAYPGYGPAGYPAPGYAQPAPDASPYARPADQAPDAAFASQAPAAPPMPATPPPDPDSPYARPQTHADTAAPDPDTTTTSQNPPADPNSPYARPTPAPANTQSAPAPPAAPVAPEGPGVPPSAADRPVPTAAPAPPEGVVPVTGQPAPTTDPAASQTTPAAGQVRPAAEAADLPAGPTPPSAVEQPDAGEAFEVRPSAGEATSGEADQGAGTPKPPTP</sequence>
<feature type="transmembrane region" description="Helical" evidence="2">
    <location>
        <begin position="161"/>
        <end position="186"/>
    </location>
</feature>
<dbReference type="EMBL" id="SNWR01000001">
    <property type="protein sequence ID" value="TDO39370.1"/>
    <property type="molecule type" value="Genomic_DNA"/>
</dbReference>
<keyword evidence="2" id="KW-1133">Transmembrane helix</keyword>
<comment type="caution">
    <text evidence="3">The sequence shown here is derived from an EMBL/GenBank/DDBJ whole genome shotgun (WGS) entry which is preliminary data.</text>
</comment>
<proteinExistence type="predicted"/>
<dbReference type="Proteomes" id="UP000294901">
    <property type="component" value="Unassembled WGS sequence"/>
</dbReference>
<accession>A0A4R6JS13</accession>
<feature type="compositionally biased region" description="Low complexity" evidence="1">
    <location>
        <begin position="396"/>
        <end position="413"/>
    </location>
</feature>
<dbReference type="OrthoDB" id="3298627at2"/>
<feature type="compositionally biased region" description="Polar residues" evidence="1">
    <location>
        <begin position="430"/>
        <end position="444"/>
    </location>
</feature>
<keyword evidence="2" id="KW-0472">Membrane</keyword>
<keyword evidence="4" id="KW-1185">Reference proteome</keyword>
<feature type="transmembrane region" description="Helical" evidence="2">
    <location>
        <begin position="79"/>
        <end position="109"/>
    </location>
</feature>
<keyword evidence="2" id="KW-0812">Transmembrane</keyword>
<protein>
    <submittedName>
        <fullName evidence="3">Uncharacterized protein</fullName>
    </submittedName>
</protein>
<feature type="transmembrane region" description="Helical" evidence="2">
    <location>
        <begin position="121"/>
        <end position="141"/>
    </location>
</feature>
<feature type="compositionally biased region" description="Low complexity" evidence="1">
    <location>
        <begin position="278"/>
        <end position="327"/>
    </location>
</feature>